<dbReference type="Gene3D" id="1.10.579.10">
    <property type="entry name" value="DNA Cyclobutane Dipyrimidine Photolyase, subunit A, domain 3"/>
    <property type="match status" value="1"/>
</dbReference>
<name>A0A5D4RDW7_9BACI</name>
<evidence type="ECO:0000256" key="4">
    <source>
        <dbReference type="SAM" id="MobiDB-lite"/>
    </source>
</evidence>
<dbReference type="Gene3D" id="1.25.40.80">
    <property type="match status" value="1"/>
</dbReference>
<evidence type="ECO:0000259" key="5">
    <source>
        <dbReference type="PROSITE" id="PS51645"/>
    </source>
</evidence>
<comment type="cofactor">
    <cofactor evidence="3">
        <name>FAD</name>
        <dbReference type="ChEBI" id="CHEBI:57692"/>
    </cofactor>
    <text evidence="3">Binds 1 FAD per subunit.</text>
</comment>
<dbReference type="PANTHER" id="PTHR11455:SF9">
    <property type="entry name" value="CRYPTOCHROME CIRCADIAN CLOCK 5 ISOFORM X1"/>
    <property type="match status" value="1"/>
</dbReference>
<organism evidence="6 7">
    <name type="scientific">Bacillus infantis</name>
    <dbReference type="NCBI Taxonomy" id="324767"/>
    <lineage>
        <taxon>Bacteria</taxon>
        <taxon>Bacillati</taxon>
        <taxon>Bacillota</taxon>
        <taxon>Bacilli</taxon>
        <taxon>Bacillales</taxon>
        <taxon>Bacillaceae</taxon>
        <taxon>Bacillus</taxon>
    </lineage>
</organism>
<dbReference type="PROSITE" id="PS51645">
    <property type="entry name" value="PHR_CRY_ALPHA_BETA"/>
    <property type="match status" value="1"/>
</dbReference>
<dbReference type="Gene3D" id="3.40.50.620">
    <property type="entry name" value="HUPs"/>
    <property type="match status" value="1"/>
</dbReference>
<dbReference type="InterPro" id="IPR005101">
    <property type="entry name" value="Cryptochr/Photolyase_FAD-bd"/>
</dbReference>
<dbReference type="GO" id="GO:0009416">
    <property type="term" value="P:response to light stimulus"/>
    <property type="evidence" value="ECO:0007669"/>
    <property type="project" value="TreeGrafter"/>
</dbReference>
<protein>
    <recommendedName>
        <fullName evidence="5">Photolyase/cryptochrome alpha/beta domain-containing protein</fullName>
    </recommendedName>
</protein>
<evidence type="ECO:0000313" key="7">
    <source>
        <dbReference type="Proteomes" id="UP000322139"/>
    </source>
</evidence>
<feature type="binding site" evidence="3">
    <location>
        <position position="260"/>
    </location>
    <ligand>
        <name>FAD</name>
        <dbReference type="ChEBI" id="CHEBI:57692"/>
    </ligand>
</feature>
<feature type="compositionally biased region" description="Acidic residues" evidence="4">
    <location>
        <begin position="464"/>
        <end position="474"/>
    </location>
</feature>
<reference evidence="6 7" key="1">
    <citation type="submission" date="2019-08" db="EMBL/GenBank/DDBJ databases">
        <title>Bacillus genomes from the desert of Cuatro Cienegas, Coahuila.</title>
        <authorList>
            <person name="Olmedo-Alvarez G."/>
        </authorList>
    </citation>
    <scope>NUCLEOTIDE SEQUENCE [LARGE SCALE GENOMIC DNA]</scope>
    <source>
        <strain evidence="6 7">CH446_14T</strain>
    </source>
</reference>
<dbReference type="PANTHER" id="PTHR11455">
    <property type="entry name" value="CRYPTOCHROME"/>
    <property type="match status" value="1"/>
</dbReference>
<dbReference type="AlphaFoldDB" id="A0A5D4RDW7"/>
<feature type="binding site" evidence="3">
    <location>
        <begin position="221"/>
        <end position="225"/>
    </location>
    <ligand>
        <name>FAD</name>
        <dbReference type="ChEBI" id="CHEBI:57692"/>
    </ligand>
</feature>
<dbReference type="Pfam" id="PF03441">
    <property type="entry name" value="FAD_binding_7"/>
    <property type="match status" value="1"/>
</dbReference>
<feature type="region of interest" description="Disordered" evidence="4">
    <location>
        <begin position="441"/>
        <end position="474"/>
    </location>
</feature>
<comment type="caution">
    <text evidence="6">The sequence shown here is derived from an EMBL/GenBank/DDBJ whole genome shotgun (WGS) entry which is preliminary data.</text>
</comment>
<dbReference type="SUPFAM" id="SSF52425">
    <property type="entry name" value="Cryptochrome/photolyase, N-terminal domain"/>
    <property type="match status" value="1"/>
</dbReference>
<proteinExistence type="predicted"/>
<evidence type="ECO:0000313" key="6">
    <source>
        <dbReference type="EMBL" id="TYS47928.1"/>
    </source>
</evidence>
<feature type="domain" description="Photolyase/cryptochrome alpha/beta" evidence="5">
    <location>
        <begin position="1"/>
        <end position="125"/>
    </location>
</feature>
<dbReference type="GO" id="GO:0071949">
    <property type="term" value="F:FAD binding"/>
    <property type="evidence" value="ECO:0007669"/>
    <property type="project" value="TreeGrafter"/>
</dbReference>
<dbReference type="InterPro" id="IPR002081">
    <property type="entry name" value="Cryptochrome/DNA_photolyase_1"/>
</dbReference>
<dbReference type="InterPro" id="IPR014729">
    <property type="entry name" value="Rossmann-like_a/b/a_fold"/>
</dbReference>
<evidence type="ECO:0000256" key="1">
    <source>
        <dbReference type="ARBA" id="ARBA00022630"/>
    </source>
</evidence>
<dbReference type="Proteomes" id="UP000322139">
    <property type="component" value="Unassembled WGS sequence"/>
</dbReference>
<sequence length="474" mass="53654">MNIVWFRKDLRIHDHRPLAEACASAEEVIPLYIAEPLSSGKEVSRRHIQFAAEGLEQLDEGLRGLGGKLFAAQGTIIDILEELLKRYGDFSLYFHLEYDTDTDRLASEWMGSKGLPFYSFLPPGQLEKPKSKSSFRKGWQESMLEELTDPPAAVRVPEKVPDFLNLSIQKALGMKVKGEAIRFGQNGGEKRGIETLEFFLGEQLANYEKNYQSPLASSFSSSRLSPYLAFGNISARLAYHEAAKKAENCTESEKQQLSLFQSKLLERSEALQWQEKETQADAADSHSARAHDAELFEKWRTGNTGIPSVDASMRCLLKTGWLNYSSRRMLAGFACNILLLDWEKAALELALLFLDHEPAVHTKQMGMLAGRSGSKTVKIIDPVKWGKELDTDGSFIRRYVPELKDVDAAYIHEPWLYPGFFQLGYPAPICDVRKAIKQAKRQIADQKQDQKPKDILKRKKAAPESEEQLTWDFD</sequence>
<dbReference type="InterPro" id="IPR006050">
    <property type="entry name" value="DNA_photolyase_N"/>
</dbReference>
<evidence type="ECO:0000256" key="2">
    <source>
        <dbReference type="ARBA" id="ARBA00022827"/>
    </source>
</evidence>
<dbReference type="Pfam" id="PF00875">
    <property type="entry name" value="DNA_photolyase"/>
    <property type="match status" value="1"/>
</dbReference>
<dbReference type="InterPro" id="IPR036134">
    <property type="entry name" value="Crypto/Photolyase_FAD-like_sf"/>
</dbReference>
<feature type="compositionally biased region" description="Basic and acidic residues" evidence="4">
    <location>
        <begin position="442"/>
        <end position="455"/>
    </location>
</feature>
<accession>A0A5D4RDW7</accession>
<dbReference type="EMBL" id="VTER01000006">
    <property type="protein sequence ID" value="TYS47928.1"/>
    <property type="molecule type" value="Genomic_DNA"/>
</dbReference>
<dbReference type="GO" id="GO:0003677">
    <property type="term" value="F:DNA binding"/>
    <property type="evidence" value="ECO:0007669"/>
    <property type="project" value="TreeGrafter"/>
</dbReference>
<dbReference type="SUPFAM" id="SSF48173">
    <property type="entry name" value="Cryptochrome/photolyase FAD-binding domain"/>
    <property type="match status" value="1"/>
</dbReference>
<feature type="binding site" evidence="3">
    <location>
        <position position="207"/>
    </location>
    <ligand>
        <name>FAD</name>
        <dbReference type="ChEBI" id="CHEBI:57692"/>
    </ligand>
</feature>
<dbReference type="InterPro" id="IPR036155">
    <property type="entry name" value="Crypto/Photolyase_N_sf"/>
</dbReference>
<evidence type="ECO:0000256" key="3">
    <source>
        <dbReference type="PIRSR" id="PIRSR602081-1"/>
    </source>
</evidence>
<keyword evidence="2 3" id="KW-0274">FAD</keyword>
<gene>
    <name evidence="6" type="ORF">FZD51_13465</name>
</gene>
<keyword evidence="1 3" id="KW-0285">Flavoprotein</keyword>
<dbReference type="RefSeq" id="WP_148975247.1">
    <property type="nucleotide sequence ID" value="NZ_JBNIKU010000008.1"/>
</dbReference>
<dbReference type="GO" id="GO:0003904">
    <property type="term" value="F:deoxyribodipyrimidine photo-lyase activity"/>
    <property type="evidence" value="ECO:0007669"/>
    <property type="project" value="TreeGrafter"/>
</dbReference>